<dbReference type="InterPro" id="IPR016181">
    <property type="entry name" value="Acyl_CoA_acyltransferase"/>
</dbReference>
<dbReference type="InterPro" id="IPR000182">
    <property type="entry name" value="GNAT_dom"/>
</dbReference>
<dbReference type="InterPro" id="IPR051531">
    <property type="entry name" value="N-acetyltransferase"/>
</dbReference>
<dbReference type="PANTHER" id="PTHR43792">
    <property type="entry name" value="GNAT FAMILY, PUTATIVE (AFU_ORTHOLOGUE AFUA_3G00765)-RELATED-RELATED"/>
    <property type="match status" value="1"/>
</dbReference>
<dbReference type="Proteomes" id="UP001156690">
    <property type="component" value="Unassembled WGS sequence"/>
</dbReference>
<evidence type="ECO:0000313" key="3">
    <source>
        <dbReference type="Proteomes" id="UP001156690"/>
    </source>
</evidence>
<dbReference type="PANTHER" id="PTHR43792:SF1">
    <property type="entry name" value="N-ACETYLTRANSFERASE DOMAIN-CONTAINING PROTEIN"/>
    <property type="match status" value="1"/>
</dbReference>
<dbReference type="GO" id="GO:0016747">
    <property type="term" value="F:acyltransferase activity, transferring groups other than amino-acyl groups"/>
    <property type="evidence" value="ECO:0007669"/>
    <property type="project" value="InterPro"/>
</dbReference>
<gene>
    <name evidence="2" type="ORF">GCM10007932_47620</name>
</gene>
<reference evidence="3" key="1">
    <citation type="journal article" date="2019" name="Int. J. Syst. Evol. Microbiol.">
        <title>The Global Catalogue of Microorganisms (GCM) 10K type strain sequencing project: providing services to taxonomists for standard genome sequencing and annotation.</title>
        <authorList>
            <consortium name="The Broad Institute Genomics Platform"/>
            <consortium name="The Broad Institute Genome Sequencing Center for Infectious Disease"/>
            <person name="Wu L."/>
            <person name="Ma J."/>
        </authorList>
    </citation>
    <scope>NUCLEOTIDE SEQUENCE [LARGE SCALE GENOMIC DNA]</scope>
    <source>
        <strain evidence="3">NBRC 15640</strain>
    </source>
</reference>
<proteinExistence type="predicted"/>
<name>A0AAV5NXV2_9VIBR</name>
<evidence type="ECO:0000313" key="2">
    <source>
        <dbReference type="EMBL" id="GLQ75400.1"/>
    </source>
</evidence>
<dbReference type="PROSITE" id="PS51186">
    <property type="entry name" value="GNAT"/>
    <property type="match status" value="1"/>
</dbReference>
<dbReference type="RefSeq" id="WP_185829960.1">
    <property type="nucleotide sequence ID" value="NZ_AP025144.1"/>
</dbReference>
<sequence>MFEIVTERLILRDFEIQDVSSYIELTQDSKYQRFYDEDDCSIEKAEFLVNLFIEQAHELPRSKYQLAIVLQQTGEVIGTCGIRLEADQQASMGCGVAREFQGAGYAQEAAEAIAGFGFEKLAVHRLYAETIGANKAAIAMCRQFGMRKEARFIEHRYFKERWWDTVIYAMLRSEWEMRKGSQDD</sequence>
<protein>
    <submittedName>
        <fullName evidence="2">Acetyltransferase</fullName>
    </submittedName>
</protein>
<organism evidence="2 3">
    <name type="scientific">Vibrio penaeicida</name>
    <dbReference type="NCBI Taxonomy" id="104609"/>
    <lineage>
        <taxon>Bacteria</taxon>
        <taxon>Pseudomonadati</taxon>
        <taxon>Pseudomonadota</taxon>
        <taxon>Gammaproteobacteria</taxon>
        <taxon>Vibrionales</taxon>
        <taxon>Vibrionaceae</taxon>
        <taxon>Vibrio</taxon>
    </lineage>
</organism>
<dbReference type="Gene3D" id="3.40.630.30">
    <property type="match status" value="1"/>
</dbReference>
<feature type="domain" description="N-acetyltransferase" evidence="1">
    <location>
        <begin position="9"/>
        <end position="164"/>
    </location>
</feature>
<accession>A0AAV5NXV2</accession>
<evidence type="ECO:0000259" key="1">
    <source>
        <dbReference type="PROSITE" id="PS51186"/>
    </source>
</evidence>
<keyword evidence="3" id="KW-1185">Reference proteome</keyword>
<dbReference type="AlphaFoldDB" id="A0AAV5NXV2"/>
<dbReference type="SUPFAM" id="SSF55729">
    <property type="entry name" value="Acyl-CoA N-acyltransferases (Nat)"/>
    <property type="match status" value="1"/>
</dbReference>
<dbReference type="Pfam" id="PF13302">
    <property type="entry name" value="Acetyltransf_3"/>
    <property type="match status" value="1"/>
</dbReference>
<dbReference type="EMBL" id="BSNX01000073">
    <property type="protein sequence ID" value="GLQ75400.1"/>
    <property type="molecule type" value="Genomic_DNA"/>
</dbReference>
<comment type="caution">
    <text evidence="2">The sequence shown here is derived from an EMBL/GenBank/DDBJ whole genome shotgun (WGS) entry which is preliminary data.</text>
</comment>